<dbReference type="PANTHER" id="PTHR32297">
    <property type="entry name" value="SODIUM CHANNEL MODIFIER 1"/>
    <property type="match status" value="1"/>
</dbReference>
<keyword evidence="13" id="KW-0813">Transport</keyword>
<keyword evidence="10" id="KW-0539">Nucleus</keyword>
<dbReference type="OrthoDB" id="1924550at2759"/>
<feature type="domain" description="Sodium channel modifier 1 acidic C-terminal" evidence="12">
    <location>
        <begin position="235"/>
        <end position="273"/>
    </location>
</feature>
<proteinExistence type="predicted"/>
<evidence type="ECO:0000313" key="14">
    <source>
        <dbReference type="Proteomes" id="UP000235965"/>
    </source>
</evidence>
<dbReference type="STRING" id="105785.A0A2J7RLS4"/>
<organism evidence="13 14">
    <name type="scientific">Cryptotermes secundus</name>
    <dbReference type="NCBI Taxonomy" id="105785"/>
    <lineage>
        <taxon>Eukaryota</taxon>
        <taxon>Metazoa</taxon>
        <taxon>Ecdysozoa</taxon>
        <taxon>Arthropoda</taxon>
        <taxon>Hexapoda</taxon>
        <taxon>Insecta</taxon>
        <taxon>Pterygota</taxon>
        <taxon>Neoptera</taxon>
        <taxon>Polyneoptera</taxon>
        <taxon>Dictyoptera</taxon>
        <taxon>Blattodea</taxon>
        <taxon>Blattoidea</taxon>
        <taxon>Termitoidae</taxon>
        <taxon>Kalotermitidae</taxon>
        <taxon>Cryptotermitinae</taxon>
        <taxon>Cryptotermes</taxon>
    </lineage>
</organism>
<evidence type="ECO:0000256" key="8">
    <source>
        <dbReference type="ARBA" id="ARBA00022833"/>
    </source>
</evidence>
<keyword evidence="8" id="KW-0862">Zinc</keyword>
<dbReference type="Pfam" id="PF15805">
    <property type="entry name" value="SCNM1_acidic"/>
    <property type="match status" value="1"/>
</dbReference>
<dbReference type="EMBL" id="NEVH01002683">
    <property type="protein sequence ID" value="PNF41784.1"/>
    <property type="molecule type" value="Genomic_DNA"/>
</dbReference>
<dbReference type="GO" id="GO:0016607">
    <property type="term" value="C:nuclear speck"/>
    <property type="evidence" value="ECO:0007669"/>
    <property type="project" value="UniProtKB-SubCell"/>
</dbReference>
<evidence type="ECO:0000256" key="6">
    <source>
        <dbReference type="ARBA" id="ARBA00022728"/>
    </source>
</evidence>
<keyword evidence="6" id="KW-0747">Spliceosome</keyword>
<evidence type="ECO:0000256" key="9">
    <source>
        <dbReference type="ARBA" id="ARBA00023187"/>
    </source>
</evidence>
<evidence type="ECO:0000313" key="13">
    <source>
        <dbReference type="EMBL" id="PNF41784.1"/>
    </source>
</evidence>
<dbReference type="Pfam" id="PF15803">
    <property type="entry name" value="zf-SCNM1"/>
    <property type="match status" value="1"/>
</dbReference>
<reference evidence="13 14" key="1">
    <citation type="submission" date="2017-12" db="EMBL/GenBank/DDBJ databases">
        <title>Hemimetabolous genomes reveal molecular basis of termite eusociality.</title>
        <authorList>
            <person name="Harrison M.C."/>
            <person name="Jongepier E."/>
            <person name="Robertson H.M."/>
            <person name="Arning N."/>
            <person name="Bitard-Feildel T."/>
            <person name="Chao H."/>
            <person name="Childers C.P."/>
            <person name="Dinh H."/>
            <person name="Doddapaneni H."/>
            <person name="Dugan S."/>
            <person name="Gowin J."/>
            <person name="Greiner C."/>
            <person name="Han Y."/>
            <person name="Hu H."/>
            <person name="Hughes D.S.T."/>
            <person name="Huylmans A.-K."/>
            <person name="Kemena C."/>
            <person name="Kremer L.P.M."/>
            <person name="Lee S.L."/>
            <person name="Lopez-Ezquerra A."/>
            <person name="Mallet L."/>
            <person name="Monroy-Kuhn J.M."/>
            <person name="Moser A."/>
            <person name="Murali S.C."/>
            <person name="Muzny D.M."/>
            <person name="Otani S."/>
            <person name="Piulachs M.-D."/>
            <person name="Poelchau M."/>
            <person name="Qu J."/>
            <person name="Schaub F."/>
            <person name="Wada-Katsumata A."/>
            <person name="Worley K.C."/>
            <person name="Xie Q."/>
            <person name="Ylla G."/>
            <person name="Poulsen M."/>
            <person name="Gibbs R.A."/>
            <person name="Schal C."/>
            <person name="Richards S."/>
            <person name="Belles X."/>
            <person name="Korb J."/>
            <person name="Bornberg-Bauer E."/>
        </authorList>
    </citation>
    <scope>NUCLEOTIDE SEQUENCE [LARGE SCALE GENOMIC DNA]</scope>
    <source>
        <tissue evidence="13">Whole body</tissue>
    </source>
</reference>
<protein>
    <recommendedName>
        <fullName evidence="3">Sodium channel modifier 1</fullName>
    </recommendedName>
</protein>
<keyword evidence="5" id="KW-0479">Metal-binding</keyword>
<dbReference type="InParanoid" id="A0A2J7RLS4"/>
<dbReference type="InterPro" id="IPR033570">
    <property type="entry name" value="SCNM1"/>
</dbReference>
<dbReference type="Proteomes" id="UP000235965">
    <property type="component" value="Unassembled WGS sequence"/>
</dbReference>
<evidence type="ECO:0000256" key="4">
    <source>
        <dbReference type="ARBA" id="ARBA00022664"/>
    </source>
</evidence>
<keyword evidence="9" id="KW-0508">mRNA splicing</keyword>
<feature type="domain" description="Sodium channel modifier 1 zinc-finger" evidence="11">
    <location>
        <begin position="44"/>
        <end position="69"/>
    </location>
</feature>
<keyword evidence="4" id="KW-0507">mRNA processing</keyword>
<evidence type="ECO:0000256" key="10">
    <source>
        <dbReference type="ARBA" id="ARBA00023242"/>
    </source>
</evidence>
<dbReference type="GO" id="GO:0008270">
    <property type="term" value="F:zinc ion binding"/>
    <property type="evidence" value="ECO:0007669"/>
    <property type="project" value="UniProtKB-KW"/>
</dbReference>
<dbReference type="PANTHER" id="PTHR32297:SF1">
    <property type="entry name" value="SODIUM CHANNEL MODIFIER 1"/>
    <property type="match status" value="1"/>
</dbReference>
<keyword evidence="14" id="KW-1185">Reference proteome</keyword>
<comment type="caution">
    <text evidence="13">The sequence shown here is derived from an EMBL/GenBank/DDBJ whole genome shotgun (WGS) entry which is preliminary data.</text>
</comment>
<dbReference type="AlphaFoldDB" id="A0A2J7RLS4"/>
<comment type="subcellular location">
    <subcellularLocation>
        <location evidence="1">Nucleus speckle</location>
    </subcellularLocation>
    <subcellularLocation>
        <location evidence="2">Nucleus</location>
        <location evidence="2">Nucleoplasm</location>
    </subcellularLocation>
</comment>
<evidence type="ECO:0000259" key="11">
    <source>
        <dbReference type="Pfam" id="PF15803"/>
    </source>
</evidence>
<dbReference type="InterPro" id="IPR031622">
    <property type="entry name" value="Znf-SCNM1"/>
</dbReference>
<dbReference type="GO" id="GO:0006397">
    <property type="term" value="P:mRNA processing"/>
    <property type="evidence" value="ECO:0007669"/>
    <property type="project" value="UniProtKB-KW"/>
</dbReference>
<accession>A0A2J7RLS4</accession>
<gene>
    <name evidence="13" type="ORF">B7P43_G02616</name>
</gene>
<name>A0A2J7RLS4_9NEOP</name>
<evidence type="ECO:0000256" key="1">
    <source>
        <dbReference type="ARBA" id="ARBA00004324"/>
    </source>
</evidence>
<dbReference type="GO" id="GO:0034220">
    <property type="term" value="P:monoatomic ion transmembrane transport"/>
    <property type="evidence" value="ECO:0007669"/>
    <property type="project" value="UniProtKB-KW"/>
</dbReference>
<evidence type="ECO:0000256" key="5">
    <source>
        <dbReference type="ARBA" id="ARBA00022723"/>
    </source>
</evidence>
<keyword evidence="13" id="KW-0407">Ion channel</keyword>
<dbReference type="GO" id="GO:0008380">
    <property type="term" value="P:RNA splicing"/>
    <property type="evidence" value="ECO:0007669"/>
    <property type="project" value="UniProtKB-KW"/>
</dbReference>
<evidence type="ECO:0000259" key="12">
    <source>
        <dbReference type="Pfam" id="PF15805"/>
    </source>
</evidence>
<dbReference type="InterPro" id="IPR031625">
    <property type="entry name" value="SCNM1_acidic"/>
</dbReference>
<sequence>MSYKRDGDDLSLLRRLKHHRVCELLSNHIPDDEAMLLKNGRLTCMICSHRPIFDTLSMLAIHRKGKKHISELSKFLVHKREADTRKLKAEHRRYLHSGLAVKSMSHAPLPGQVQGNKLFVTQVTHSGGSKLKFGLQQRKMILDIQNVSKEAELSGVVTKNAVLPSASAQVRQYLKGLWKKKPLEKTVEKHRENYGEGWTKPLSIAHNNSVTDCAESKVENPAAAARSWSDEDIAKKKKADHDLKLRMNGWIKNADGMWVQDPDVEFDSDEHEATISPD</sequence>
<evidence type="ECO:0000256" key="7">
    <source>
        <dbReference type="ARBA" id="ARBA00022771"/>
    </source>
</evidence>
<keyword evidence="13" id="KW-0406">Ion transport</keyword>
<evidence type="ECO:0000256" key="3">
    <source>
        <dbReference type="ARBA" id="ARBA00020620"/>
    </source>
</evidence>
<evidence type="ECO:0000256" key="2">
    <source>
        <dbReference type="ARBA" id="ARBA00004642"/>
    </source>
</evidence>
<keyword evidence="7" id="KW-0863">Zinc-finger</keyword>
<dbReference type="GO" id="GO:0005681">
    <property type="term" value="C:spliceosomal complex"/>
    <property type="evidence" value="ECO:0007669"/>
    <property type="project" value="UniProtKB-KW"/>
</dbReference>